<keyword evidence="6" id="KW-1142">T=3 icosahedral capsid protein</keyword>
<evidence type="ECO:0000256" key="4">
    <source>
        <dbReference type="ARBA" id="ARBA00022561"/>
    </source>
</evidence>
<keyword evidence="4" id="KW-0167">Capsid protein</keyword>
<evidence type="ECO:0000313" key="8">
    <source>
        <dbReference type="EMBL" id="AKH41060.1"/>
    </source>
</evidence>
<evidence type="ECO:0000256" key="6">
    <source>
        <dbReference type="ARBA" id="ARBA00023060"/>
    </source>
</evidence>
<dbReference type="GO" id="GO:0039617">
    <property type="term" value="C:T=3 icosahedral viral capsid"/>
    <property type="evidence" value="ECO:0007669"/>
    <property type="project" value="UniProtKB-KW"/>
</dbReference>
<evidence type="ECO:0000256" key="1">
    <source>
        <dbReference type="ARBA" id="ARBA00004328"/>
    </source>
</evidence>
<dbReference type="Pfam" id="PF00729">
    <property type="entry name" value="Viral_coat"/>
    <property type="match status" value="1"/>
</dbReference>
<comment type="similarity">
    <text evidence="2">Belongs to the icosahedral plant coat protein family.</text>
</comment>
<proteinExistence type="inferred from homology"/>
<dbReference type="SMR" id="A0A0F7KQH8"/>
<dbReference type="GO" id="GO:0005198">
    <property type="term" value="F:structural molecule activity"/>
    <property type="evidence" value="ECO:0007669"/>
    <property type="project" value="InterPro"/>
</dbReference>
<evidence type="ECO:0000256" key="3">
    <source>
        <dbReference type="ARBA" id="ARBA00018091"/>
    </source>
</evidence>
<feature type="domain" description="Icosahedral viral capsid protein S" evidence="7">
    <location>
        <begin position="70"/>
        <end position="261"/>
    </location>
</feature>
<organismHost>
    <name type="scientific">Cucumis sativus</name>
    <name type="common">Cucumber</name>
    <dbReference type="NCBI Taxonomy" id="3659"/>
</organismHost>
<dbReference type="Gene3D" id="2.60.120.20">
    <property type="match status" value="1"/>
</dbReference>
<organismHost>
    <name type="scientific">Cucumis melo</name>
    <name type="common">Muskmelon</name>
    <dbReference type="NCBI Taxonomy" id="3656"/>
</organismHost>
<evidence type="ECO:0000256" key="5">
    <source>
        <dbReference type="ARBA" id="ARBA00022844"/>
    </source>
</evidence>
<comment type="subcellular location">
    <subcellularLocation>
        <location evidence="1">Virion</location>
    </subcellularLocation>
</comment>
<dbReference type="SUPFAM" id="SSF88633">
    <property type="entry name" value="Positive stranded ssRNA viruses"/>
    <property type="match status" value="1"/>
</dbReference>
<name>A0A0F7KQH8_MNSV</name>
<dbReference type="Gene3D" id="2.60.40.4030">
    <property type="match status" value="1"/>
</dbReference>
<dbReference type="EMBL" id="KR094068">
    <property type="protein sequence ID" value="AKH41060.1"/>
    <property type="molecule type" value="Genomic_RNA"/>
</dbReference>
<evidence type="ECO:0000256" key="2">
    <source>
        <dbReference type="ARBA" id="ARBA00007446"/>
    </source>
</evidence>
<protein>
    <recommendedName>
        <fullName evidence="3">Capsid protein</fullName>
    </recommendedName>
</protein>
<dbReference type="PROSITE" id="PS00555">
    <property type="entry name" value="ICOSAH_VIR_COAT_S"/>
    <property type="match status" value="1"/>
</dbReference>
<accession>A0A0F7KQH8</accession>
<dbReference type="PRINTS" id="PR00233">
    <property type="entry name" value="ICOSAHEDRAL"/>
</dbReference>
<sequence>MAMVKRINNLPTVKLAKQALPLLTNPKLVNKAIDVVPLVVQSGQKLSKAAKRLLGAYGGNISYTEGAKPGAISAPVAISRRVAGMKPRFVRSEGSVKIVHREFIASVLPSTDLAVNNGDVNVGKYRVNPSNNALFTWLQGQAQLYDMYRFTRLRFTYIPTTGSTSTGRVSILWDRDSQDPLPIDRAAISSYAHSADSAPWAENVLVVPCDNTWRYMNDTNAVDRKLVDFGQFLFATYSGDGSTAHGDLYVEYAVEFKDPQPIAGMVCMFDRLVSVSEVGSTIKGVNYIADRDVITTGGNIGVNINIPGTYLVTIVLNATSIGPLTFTGNSKLVGNSLNVTSSGASALTFTLNSTGVPNSSDSSFSVGTVVALTRVRMTITRCSPETAYLA</sequence>
<organism evidence="8">
    <name type="scientific">Melon necrotic spot virus</name>
    <name type="common">MNSV</name>
    <dbReference type="NCBI Taxonomy" id="11987"/>
    <lineage>
        <taxon>Viruses</taxon>
        <taxon>Riboviria</taxon>
        <taxon>Orthornavirae</taxon>
        <taxon>Kitrinoviricota</taxon>
        <taxon>Tolucaviricetes</taxon>
        <taxon>Tolivirales</taxon>
        <taxon>Tombusviridae</taxon>
        <taxon>Procedovirinae</taxon>
        <taxon>Gammacarmovirus</taxon>
        <taxon>Gammacarmovirus melonis</taxon>
    </lineage>
</organism>
<evidence type="ECO:0000259" key="7">
    <source>
        <dbReference type="Pfam" id="PF00729"/>
    </source>
</evidence>
<reference evidence="8" key="1">
    <citation type="journal article" date="2015" name="Genome Announc.">
        <title>Complete Genome Sequence of an Emerging Melon Necrotic Spot Virus Isolate Infecting Greenhouse Cucumber in North America.</title>
        <authorList>
            <person name="Li R."/>
            <person name="Zheng Y."/>
            <person name="Fei Z."/>
            <person name="Ling K.S."/>
        </authorList>
    </citation>
    <scope>NUCLEOTIDE SEQUENCE</scope>
    <source>
        <strain evidence="8">ABCA13-01</strain>
    </source>
</reference>
<keyword evidence="5" id="KW-0946">Virion</keyword>
<gene>
    <name evidence="8" type="primary">p42</name>
</gene>
<dbReference type="InterPro" id="IPR029053">
    <property type="entry name" value="Viral_coat"/>
</dbReference>
<dbReference type="InterPro" id="IPR000937">
    <property type="entry name" value="Capsid_prot_S-dom_vir"/>
</dbReference>